<name>A0A2T7BLY3_9BACT</name>
<proteinExistence type="predicted"/>
<reference evidence="1 2" key="1">
    <citation type="submission" date="2018-04" db="EMBL/GenBank/DDBJ databases">
        <title>Chitinophaga fuyangensis sp. nov., isolated from soil in a chemical factory.</title>
        <authorList>
            <person name="Chen K."/>
        </authorList>
    </citation>
    <scope>NUCLEOTIDE SEQUENCE [LARGE SCALE GENOMIC DNA]</scope>
    <source>
        <strain evidence="1 2">LY-1</strain>
    </source>
</reference>
<dbReference type="Proteomes" id="UP000244450">
    <property type="component" value="Unassembled WGS sequence"/>
</dbReference>
<organism evidence="1 2">
    <name type="scientific">Chitinophaga parva</name>
    <dbReference type="NCBI Taxonomy" id="2169414"/>
    <lineage>
        <taxon>Bacteria</taxon>
        <taxon>Pseudomonadati</taxon>
        <taxon>Bacteroidota</taxon>
        <taxon>Chitinophagia</taxon>
        <taxon>Chitinophagales</taxon>
        <taxon>Chitinophagaceae</taxon>
        <taxon>Chitinophaga</taxon>
    </lineage>
</organism>
<evidence type="ECO:0000313" key="1">
    <source>
        <dbReference type="EMBL" id="PUZ28666.1"/>
    </source>
</evidence>
<accession>A0A2T7BLY3</accession>
<keyword evidence="2" id="KW-1185">Reference proteome</keyword>
<gene>
    <name evidence="1" type="ORF">DCC81_04055</name>
</gene>
<protein>
    <submittedName>
        <fullName evidence="1">Uncharacterized protein</fullName>
    </submittedName>
</protein>
<comment type="caution">
    <text evidence="1">The sequence shown here is derived from an EMBL/GenBank/DDBJ whole genome shotgun (WGS) entry which is preliminary data.</text>
</comment>
<evidence type="ECO:0000313" key="2">
    <source>
        <dbReference type="Proteomes" id="UP000244450"/>
    </source>
</evidence>
<dbReference type="AlphaFoldDB" id="A0A2T7BLY3"/>
<dbReference type="EMBL" id="QCYK01000001">
    <property type="protein sequence ID" value="PUZ28666.1"/>
    <property type="molecule type" value="Genomic_DNA"/>
</dbReference>
<sequence>MSIPESFQQQATMLHVKGAHGNSMSFDHFTTSKIKRGVHVSYPGWGRPFILENLWLNQLGIGKAGLVDNEKAKFRYALTDGNNVVQVYAHEKAVTRETEYHLLNKSGFPNSFTELQQYNYVFSAVISGDTTQVGKGWEMVMTNIYDRKASRDKNPFAYVKPGDNGLATNGTDTIFIKPVNIKQTANAEGKTSNLPFKLLSGYELSTTGGVIGIVDLMNQNIWFYNELDANERLNVAAIATAIFARRVHNEYW</sequence>